<comment type="caution">
    <text evidence="2">The sequence shown here is derived from an EMBL/GenBank/DDBJ whole genome shotgun (WGS) entry which is preliminary data.</text>
</comment>
<keyword evidence="3" id="KW-1185">Reference proteome</keyword>
<accession>A0A9K3KZS7</accession>
<proteinExistence type="predicted"/>
<evidence type="ECO:0000313" key="2">
    <source>
        <dbReference type="EMBL" id="KAG7353014.1"/>
    </source>
</evidence>
<dbReference type="Proteomes" id="UP000693970">
    <property type="component" value="Unassembled WGS sequence"/>
</dbReference>
<evidence type="ECO:0000313" key="3">
    <source>
        <dbReference type="Proteomes" id="UP000693970"/>
    </source>
</evidence>
<gene>
    <name evidence="2" type="ORF">IV203_009062</name>
</gene>
<dbReference type="EMBL" id="JAGRRH010000017">
    <property type="protein sequence ID" value="KAG7353014.1"/>
    <property type="molecule type" value="Genomic_DNA"/>
</dbReference>
<sequence length="457" mass="49700">MAEEAEVAQTLICLNNKALGFFLEGRLTDASEVLSHAYTLFDSFRQQKSHDERLHGHHNSTWQGMPDDFESHQDLPPKAPMSDTTTSTPSQLRGRLKVSMVNRKLCVAPLSFSSGESTTYSLYNRGLMLSVDPTATEGAAISTLLTSNQHQTSAILLYNMALCYHNMGSHLGVSSALLKALQLYEMALESLDQGVDLMQVQKLLMAILNNCANIYTYYRQAEETQRCFENLKLVLAALTVDMTLDEDYDFFFLNAFFQSQELCSNSGVTAAASHRARELSTANAQAALQSYASFQHIQALAAGESGLTNRVLLTNVSLMREVFLSRWRSSGLSGGFVNFSGTRPGDLLGLVVKATESTEAQAAIRWTSSVALQVPTLPPPSYGSVLQSAGALASLSSLHRDSLLRFTSAPDLFLLKSHLAPAQAFSMPSALTVAQLGPTNDRAVLELILKSGSGHSK</sequence>
<feature type="compositionally biased region" description="Polar residues" evidence="1">
    <location>
        <begin position="82"/>
        <end position="91"/>
    </location>
</feature>
<organism evidence="2 3">
    <name type="scientific">Nitzschia inconspicua</name>
    <dbReference type="NCBI Taxonomy" id="303405"/>
    <lineage>
        <taxon>Eukaryota</taxon>
        <taxon>Sar</taxon>
        <taxon>Stramenopiles</taxon>
        <taxon>Ochrophyta</taxon>
        <taxon>Bacillariophyta</taxon>
        <taxon>Bacillariophyceae</taxon>
        <taxon>Bacillariophycidae</taxon>
        <taxon>Bacillariales</taxon>
        <taxon>Bacillariaceae</taxon>
        <taxon>Nitzschia</taxon>
    </lineage>
</organism>
<protein>
    <submittedName>
        <fullName evidence="2">Uncharacterized protein</fullName>
    </submittedName>
</protein>
<feature type="region of interest" description="Disordered" evidence="1">
    <location>
        <begin position="51"/>
        <end position="91"/>
    </location>
</feature>
<evidence type="ECO:0000256" key="1">
    <source>
        <dbReference type="SAM" id="MobiDB-lite"/>
    </source>
</evidence>
<name>A0A9K3KZS7_9STRA</name>
<dbReference type="OrthoDB" id="55219at2759"/>
<reference evidence="2" key="1">
    <citation type="journal article" date="2021" name="Sci. Rep.">
        <title>Diploid genomic architecture of Nitzschia inconspicua, an elite biomass production diatom.</title>
        <authorList>
            <person name="Oliver A."/>
            <person name="Podell S."/>
            <person name="Pinowska A."/>
            <person name="Traller J.C."/>
            <person name="Smith S.R."/>
            <person name="McClure R."/>
            <person name="Beliaev A."/>
            <person name="Bohutskyi P."/>
            <person name="Hill E.A."/>
            <person name="Rabines A."/>
            <person name="Zheng H."/>
            <person name="Allen L.Z."/>
            <person name="Kuo A."/>
            <person name="Grigoriev I.V."/>
            <person name="Allen A.E."/>
            <person name="Hazlebeck D."/>
            <person name="Allen E.E."/>
        </authorList>
    </citation>
    <scope>NUCLEOTIDE SEQUENCE</scope>
    <source>
        <strain evidence="2">Hildebrandi</strain>
    </source>
</reference>
<reference evidence="2" key="2">
    <citation type="submission" date="2021-04" db="EMBL/GenBank/DDBJ databases">
        <authorList>
            <person name="Podell S."/>
        </authorList>
    </citation>
    <scope>NUCLEOTIDE SEQUENCE</scope>
    <source>
        <strain evidence="2">Hildebrandi</strain>
    </source>
</reference>
<dbReference type="AlphaFoldDB" id="A0A9K3KZS7"/>